<dbReference type="Proteomes" id="UP000653411">
    <property type="component" value="Unassembled WGS sequence"/>
</dbReference>
<organism evidence="2 3">
    <name type="scientific">Streptomyces fuscichromogenes</name>
    <dbReference type="NCBI Taxonomy" id="1324013"/>
    <lineage>
        <taxon>Bacteria</taxon>
        <taxon>Bacillati</taxon>
        <taxon>Actinomycetota</taxon>
        <taxon>Actinomycetes</taxon>
        <taxon>Kitasatosporales</taxon>
        <taxon>Streptomycetaceae</taxon>
        <taxon>Streptomyces</taxon>
    </lineage>
</organism>
<keyword evidence="3" id="KW-1185">Reference proteome</keyword>
<comment type="caution">
    <text evidence="2">The sequence shown here is derived from an EMBL/GenBank/DDBJ whole genome shotgun (WGS) entry which is preliminary data.</text>
</comment>
<feature type="region of interest" description="Disordered" evidence="1">
    <location>
        <begin position="1"/>
        <end position="65"/>
    </location>
</feature>
<dbReference type="EMBL" id="BMML01000004">
    <property type="protein sequence ID" value="GGN01005.1"/>
    <property type="molecule type" value="Genomic_DNA"/>
</dbReference>
<protein>
    <submittedName>
        <fullName evidence="2">Uncharacterized protein</fullName>
    </submittedName>
</protein>
<name>A0A917XAD9_9ACTN</name>
<accession>A0A917XAD9</accession>
<sequence>MLTSPAPRPRPARTRHPLTGNARILEFGTTRTGPHPSGPRTRAATREEHPAPGERHLVAPRMKPL</sequence>
<evidence type="ECO:0000313" key="3">
    <source>
        <dbReference type="Proteomes" id="UP000653411"/>
    </source>
</evidence>
<gene>
    <name evidence="2" type="ORF">GCM10011578_022860</name>
</gene>
<reference evidence="2" key="1">
    <citation type="journal article" date="2014" name="Int. J. Syst. Evol. Microbiol.">
        <title>Complete genome sequence of Corynebacterium casei LMG S-19264T (=DSM 44701T), isolated from a smear-ripened cheese.</title>
        <authorList>
            <consortium name="US DOE Joint Genome Institute (JGI-PGF)"/>
            <person name="Walter F."/>
            <person name="Albersmeier A."/>
            <person name="Kalinowski J."/>
            <person name="Ruckert C."/>
        </authorList>
    </citation>
    <scope>NUCLEOTIDE SEQUENCE</scope>
    <source>
        <strain evidence="2">CGMCC 4.7110</strain>
    </source>
</reference>
<dbReference type="AlphaFoldDB" id="A0A917XAD9"/>
<evidence type="ECO:0000256" key="1">
    <source>
        <dbReference type="SAM" id="MobiDB-lite"/>
    </source>
</evidence>
<dbReference type="RefSeq" id="WP_189262516.1">
    <property type="nucleotide sequence ID" value="NZ_BMML01000004.1"/>
</dbReference>
<reference evidence="2" key="2">
    <citation type="submission" date="2020-09" db="EMBL/GenBank/DDBJ databases">
        <authorList>
            <person name="Sun Q."/>
            <person name="Zhou Y."/>
        </authorList>
    </citation>
    <scope>NUCLEOTIDE SEQUENCE</scope>
    <source>
        <strain evidence="2">CGMCC 4.7110</strain>
    </source>
</reference>
<feature type="compositionally biased region" description="Basic and acidic residues" evidence="1">
    <location>
        <begin position="44"/>
        <end position="57"/>
    </location>
</feature>
<evidence type="ECO:0000313" key="2">
    <source>
        <dbReference type="EMBL" id="GGN01005.1"/>
    </source>
</evidence>
<proteinExistence type="predicted"/>